<sequence length="301" mass="32253">MDTTSMLRTLLLLGGNLIAGPFVYWIHIRADVRQKSPKYHRVALLFSGGILFGVSFVSVLYTGSRTLGQIVPHELPAAEIAVCIGFGVGLCLRQLGLVVSDWATDRASTRRPSRTESTMLSSYSESVDYGATESTRARSDLPPTDKPLPRVDVWVSLAAVSFLSVYYILQCFTLGQIPDQLSETASNGFKATIGNTILVSVALAVVLYSSGPRPTVLLVGSLLFALLPALAFVVGAETQWNVSRFYEGIVYTFSCGVLMCASALGVLCPYSRSASSCCSFPPAAAGIVCTILLGFSLPDVW</sequence>
<dbReference type="EMBL" id="GFAA01002579">
    <property type="protein sequence ID" value="JAU00856.1"/>
    <property type="molecule type" value="mRNA"/>
</dbReference>
<feature type="transmembrane region" description="Helical" evidence="2">
    <location>
        <begin position="280"/>
        <end position="297"/>
    </location>
</feature>
<feature type="transmembrane region" description="Helical" evidence="2">
    <location>
        <begin position="39"/>
        <end position="63"/>
    </location>
</feature>
<feature type="transmembrane region" description="Helical" evidence="2">
    <location>
        <begin position="248"/>
        <end position="268"/>
    </location>
</feature>
<feature type="transmembrane region" description="Helical" evidence="2">
    <location>
        <begin position="189"/>
        <end position="208"/>
    </location>
</feature>
<evidence type="ECO:0000256" key="2">
    <source>
        <dbReference type="SAM" id="Phobius"/>
    </source>
</evidence>
<keyword evidence="2" id="KW-0812">Transmembrane</keyword>
<evidence type="ECO:0000313" key="3">
    <source>
        <dbReference type="EMBL" id="JAU00856.1"/>
    </source>
</evidence>
<reference evidence="3" key="2">
    <citation type="journal article" date="2017" name="Front. Cell. Infect. Microbiol.">
        <title>Analysis of the Salivary Gland Transcriptome of Unfed and Partially Fed Amblyomma sculptum Ticks and Descriptive Proteome of the Saliva.</title>
        <authorList>
            <person name="Esteves E."/>
            <person name="Maruyama S.R."/>
            <person name="Kawahara R."/>
            <person name="Fujita A."/>
            <person name="Martins L.A."/>
            <person name="Righi A.A."/>
            <person name="Costa F.B."/>
            <person name="Palmisano G."/>
            <person name="Labruna M.B."/>
            <person name="Sa-Nunes A."/>
            <person name="Ribeiro J.M.C."/>
            <person name="Fogaca A.C."/>
        </authorList>
    </citation>
    <scope>NUCLEOTIDE SEQUENCE</scope>
</reference>
<feature type="transmembrane region" description="Helical" evidence="2">
    <location>
        <begin position="6"/>
        <end position="27"/>
    </location>
</feature>
<feature type="transmembrane region" description="Helical" evidence="2">
    <location>
        <begin position="215"/>
        <end position="236"/>
    </location>
</feature>
<reference evidence="3" key="1">
    <citation type="submission" date="2016-09" db="EMBL/GenBank/DDBJ databases">
        <authorList>
            <person name="Capua I."/>
            <person name="De Benedictis P."/>
            <person name="Joannis T."/>
            <person name="Lombin L.H."/>
            <person name="Cattoli G."/>
        </authorList>
    </citation>
    <scope>NUCLEOTIDE SEQUENCE</scope>
</reference>
<keyword evidence="2" id="KW-0472">Membrane</keyword>
<organism evidence="3">
    <name type="scientific">Amblyomma sculptum</name>
    <name type="common">Tick</name>
    <dbReference type="NCBI Taxonomy" id="1581419"/>
    <lineage>
        <taxon>Eukaryota</taxon>
        <taxon>Metazoa</taxon>
        <taxon>Ecdysozoa</taxon>
        <taxon>Arthropoda</taxon>
        <taxon>Chelicerata</taxon>
        <taxon>Arachnida</taxon>
        <taxon>Acari</taxon>
        <taxon>Parasitiformes</taxon>
        <taxon>Ixodida</taxon>
        <taxon>Ixodoidea</taxon>
        <taxon>Ixodidae</taxon>
        <taxon>Amblyomminae</taxon>
        <taxon>Amblyomma</taxon>
    </lineage>
</organism>
<evidence type="ECO:0000256" key="1">
    <source>
        <dbReference type="SAM" id="MobiDB-lite"/>
    </source>
</evidence>
<name>A0A1E1XNM3_AMBSC</name>
<accession>A0A1E1XNM3</accession>
<dbReference type="AlphaFoldDB" id="A0A1E1XNM3"/>
<feature type="transmembrane region" description="Helical" evidence="2">
    <location>
        <begin position="75"/>
        <end position="92"/>
    </location>
</feature>
<feature type="region of interest" description="Disordered" evidence="1">
    <location>
        <begin position="110"/>
        <end position="143"/>
    </location>
</feature>
<feature type="compositionally biased region" description="Polar residues" evidence="1">
    <location>
        <begin position="115"/>
        <end position="125"/>
    </location>
</feature>
<keyword evidence="2" id="KW-1133">Transmembrane helix</keyword>
<protein>
    <submittedName>
        <fullName evidence="3">Putative fe2+/zn2+ regulated transporter</fullName>
    </submittedName>
</protein>
<proteinExistence type="evidence at transcript level"/>
<feature type="transmembrane region" description="Helical" evidence="2">
    <location>
        <begin position="151"/>
        <end position="169"/>
    </location>
</feature>